<keyword evidence="11" id="KW-1185">Reference proteome</keyword>
<dbReference type="InterPro" id="IPR000796">
    <property type="entry name" value="Asp_trans"/>
</dbReference>
<keyword evidence="5 8" id="KW-0808">Transferase</keyword>
<dbReference type="InterPro" id="IPR004838">
    <property type="entry name" value="NHTrfase_class1_PyrdxlP-BS"/>
</dbReference>
<dbReference type="GO" id="GO:0006520">
    <property type="term" value="P:amino acid metabolic process"/>
    <property type="evidence" value="ECO:0007669"/>
    <property type="project" value="InterPro"/>
</dbReference>
<dbReference type="PRINTS" id="PR00799">
    <property type="entry name" value="TRANSAMINASE"/>
</dbReference>
<dbReference type="AlphaFoldDB" id="A0AAN8ZML7"/>
<dbReference type="PROSITE" id="PS00105">
    <property type="entry name" value="AA_TRANSFER_CLASS_1"/>
    <property type="match status" value="1"/>
</dbReference>
<gene>
    <name evidence="10" type="ORF">RJ641_024498</name>
</gene>
<evidence type="ECO:0000256" key="6">
    <source>
        <dbReference type="ARBA" id="ARBA00022898"/>
    </source>
</evidence>
<dbReference type="InterPro" id="IPR015422">
    <property type="entry name" value="PyrdxlP-dep_Trfase_small"/>
</dbReference>
<dbReference type="InterPro" id="IPR004839">
    <property type="entry name" value="Aminotransferase_I/II_large"/>
</dbReference>
<keyword evidence="6" id="KW-0663">Pyridoxal phosphate</keyword>
<evidence type="ECO:0000256" key="1">
    <source>
        <dbReference type="ARBA" id="ARBA00001933"/>
    </source>
</evidence>
<comment type="cofactor">
    <cofactor evidence="1">
        <name>pyridoxal 5'-phosphate</name>
        <dbReference type="ChEBI" id="CHEBI:597326"/>
    </cofactor>
</comment>
<proteinExistence type="inferred from homology"/>
<name>A0AAN8ZML7_9MAGN</name>
<evidence type="ECO:0000259" key="9">
    <source>
        <dbReference type="Pfam" id="PF00155"/>
    </source>
</evidence>
<comment type="miscellaneous">
    <text evidence="8">In eukaryotes there are cytoplasmic, mitochondrial and chloroplastic isozymes.</text>
</comment>
<sequence>MWRRWECLTIRGRRWVSSLNSGNGTRWWDHVDSAPKDPILGVTEAFLADPNPEKINLGVHSVVHYVELTSMIELAEALVMELESLSSSVNLRLVEESAKLAYGEDSDAIKEQKYAGVLALSGTGACHLFAKFQRHFYPKLCIFLSTPTWSKEKFQYYDPDSKGPQFAALIDDIKNVPDCSFFVHHLCAHNPTGVDPSEEQWREISHQLKKKNHFPFFVMAYQGFASGGLDEDAKAICIFLDDGHLVGCAQSYAKKMGLHGHRVGCLSKLQQSKSQLQQIDRAVYSSPPVHGVLLVSTSLTDSKLK</sequence>
<comment type="catalytic activity">
    <reaction evidence="7 8">
        <text>L-aspartate + 2-oxoglutarate = oxaloacetate + L-glutamate</text>
        <dbReference type="Rhea" id="RHEA:21824"/>
        <dbReference type="ChEBI" id="CHEBI:16452"/>
        <dbReference type="ChEBI" id="CHEBI:16810"/>
        <dbReference type="ChEBI" id="CHEBI:29985"/>
        <dbReference type="ChEBI" id="CHEBI:29991"/>
        <dbReference type="EC" id="2.6.1.1"/>
    </reaction>
</comment>
<dbReference type="Gene3D" id="3.90.1150.10">
    <property type="entry name" value="Aspartate Aminotransferase, domain 1"/>
    <property type="match status" value="1"/>
</dbReference>
<dbReference type="PANTHER" id="PTHR11879:SF14">
    <property type="entry name" value="ASPARTATE AMINOTRANSFERASE"/>
    <property type="match status" value="1"/>
</dbReference>
<accession>A0AAN8ZML7</accession>
<comment type="subunit">
    <text evidence="3 8">Homodimer.</text>
</comment>
<dbReference type="Pfam" id="PF00155">
    <property type="entry name" value="Aminotran_1_2"/>
    <property type="match status" value="1"/>
</dbReference>
<dbReference type="Gene3D" id="3.40.640.10">
    <property type="entry name" value="Type I PLP-dependent aspartate aminotransferase-like (Major domain)"/>
    <property type="match status" value="1"/>
</dbReference>
<dbReference type="EMBL" id="JBAMMX010000003">
    <property type="protein sequence ID" value="KAK6943396.1"/>
    <property type="molecule type" value="Genomic_DNA"/>
</dbReference>
<keyword evidence="4 8" id="KW-0032">Aminotransferase</keyword>
<evidence type="ECO:0000256" key="2">
    <source>
        <dbReference type="ARBA" id="ARBA00007441"/>
    </source>
</evidence>
<dbReference type="EC" id="2.6.1.1" evidence="8"/>
<organism evidence="10 11">
    <name type="scientific">Dillenia turbinata</name>
    <dbReference type="NCBI Taxonomy" id="194707"/>
    <lineage>
        <taxon>Eukaryota</taxon>
        <taxon>Viridiplantae</taxon>
        <taxon>Streptophyta</taxon>
        <taxon>Embryophyta</taxon>
        <taxon>Tracheophyta</taxon>
        <taxon>Spermatophyta</taxon>
        <taxon>Magnoliopsida</taxon>
        <taxon>eudicotyledons</taxon>
        <taxon>Gunneridae</taxon>
        <taxon>Pentapetalae</taxon>
        <taxon>Dilleniales</taxon>
        <taxon>Dilleniaceae</taxon>
        <taxon>Dillenia</taxon>
    </lineage>
</organism>
<reference evidence="10 11" key="1">
    <citation type="submission" date="2023-12" db="EMBL/GenBank/DDBJ databases">
        <title>A high-quality genome assembly for Dillenia turbinata (Dilleniales).</title>
        <authorList>
            <person name="Chanderbali A."/>
        </authorList>
    </citation>
    <scope>NUCLEOTIDE SEQUENCE [LARGE SCALE GENOMIC DNA]</scope>
    <source>
        <strain evidence="10">LSX21</strain>
        <tissue evidence="10">Leaf</tissue>
    </source>
</reference>
<feature type="domain" description="Aminotransferase class I/classII large" evidence="9">
    <location>
        <begin position="87"/>
        <end position="304"/>
    </location>
</feature>
<dbReference type="PANTHER" id="PTHR11879">
    <property type="entry name" value="ASPARTATE AMINOTRANSFERASE"/>
    <property type="match status" value="1"/>
</dbReference>
<dbReference type="InterPro" id="IPR015424">
    <property type="entry name" value="PyrdxlP-dep_Trfase"/>
</dbReference>
<evidence type="ECO:0000256" key="5">
    <source>
        <dbReference type="ARBA" id="ARBA00022679"/>
    </source>
</evidence>
<comment type="caution">
    <text evidence="10">The sequence shown here is derived from an EMBL/GenBank/DDBJ whole genome shotgun (WGS) entry which is preliminary data.</text>
</comment>
<dbReference type="GO" id="GO:0030170">
    <property type="term" value="F:pyridoxal phosphate binding"/>
    <property type="evidence" value="ECO:0007669"/>
    <property type="project" value="InterPro"/>
</dbReference>
<evidence type="ECO:0000256" key="3">
    <source>
        <dbReference type="ARBA" id="ARBA00011738"/>
    </source>
</evidence>
<protein>
    <recommendedName>
        <fullName evidence="8">Aspartate aminotransferase</fullName>
        <ecNumber evidence="8">2.6.1.1</ecNumber>
    </recommendedName>
</protein>
<evidence type="ECO:0000313" key="10">
    <source>
        <dbReference type="EMBL" id="KAK6943396.1"/>
    </source>
</evidence>
<comment type="similarity">
    <text evidence="2">Belongs to the class-I pyridoxal-phosphate-dependent aminotransferase family.</text>
</comment>
<evidence type="ECO:0000256" key="7">
    <source>
        <dbReference type="ARBA" id="ARBA00049185"/>
    </source>
</evidence>
<evidence type="ECO:0000256" key="4">
    <source>
        <dbReference type="ARBA" id="ARBA00022576"/>
    </source>
</evidence>
<dbReference type="GO" id="GO:0004069">
    <property type="term" value="F:L-aspartate:2-oxoglutarate aminotransferase activity"/>
    <property type="evidence" value="ECO:0007669"/>
    <property type="project" value="UniProtKB-EC"/>
</dbReference>
<dbReference type="GO" id="GO:0005739">
    <property type="term" value="C:mitochondrion"/>
    <property type="evidence" value="ECO:0007669"/>
    <property type="project" value="TreeGrafter"/>
</dbReference>
<dbReference type="SUPFAM" id="SSF53383">
    <property type="entry name" value="PLP-dependent transferases"/>
    <property type="match status" value="1"/>
</dbReference>
<evidence type="ECO:0000313" key="11">
    <source>
        <dbReference type="Proteomes" id="UP001370490"/>
    </source>
</evidence>
<dbReference type="InterPro" id="IPR015421">
    <property type="entry name" value="PyrdxlP-dep_Trfase_major"/>
</dbReference>
<evidence type="ECO:0000256" key="8">
    <source>
        <dbReference type="RuleBase" id="RU000480"/>
    </source>
</evidence>
<dbReference type="Proteomes" id="UP001370490">
    <property type="component" value="Unassembled WGS sequence"/>
</dbReference>